<dbReference type="EMBL" id="CAJOAX010050633">
    <property type="protein sequence ID" value="CAF4312097.1"/>
    <property type="molecule type" value="Genomic_DNA"/>
</dbReference>
<feature type="non-terminal residue" evidence="1">
    <location>
        <position position="1"/>
    </location>
</feature>
<sequence>MHCTRYGQGQYTYPPIEYGLSYSVEKSLCYSDSLMSPYHPRMKSLLININERRQSKVSINIP</sequence>
<protein>
    <submittedName>
        <fullName evidence="1">Uncharacterized protein</fullName>
    </submittedName>
</protein>
<proteinExistence type="predicted"/>
<gene>
    <name evidence="1" type="ORF">OTI717_LOCUS42380</name>
</gene>
<organism evidence="1 2">
    <name type="scientific">Rotaria sordida</name>
    <dbReference type="NCBI Taxonomy" id="392033"/>
    <lineage>
        <taxon>Eukaryota</taxon>
        <taxon>Metazoa</taxon>
        <taxon>Spiralia</taxon>
        <taxon>Gnathifera</taxon>
        <taxon>Rotifera</taxon>
        <taxon>Eurotatoria</taxon>
        <taxon>Bdelloidea</taxon>
        <taxon>Philodinida</taxon>
        <taxon>Philodinidae</taxon>
        <taxon>Rotaria</taxon>
    </lineage>
</organism>
<accession>A0A820IPD9</accession>
<evidence type="ECO:0000313" key="2">
    <source>
        <dbReference type="Proteomes" id="UP000663823"/>
    </source>
</evidence>
<name>A0A820IPD9_9BILA</name>
<comment type="caution">
    <text evidence="1">The sequence shown here is derived from an EMBL/GenBank/DDBJ whole genome shotgun (WGS) entry which is preliminary data.</text>
</comment>
<dbReference type="Proteomes" id="UP000663823">
    <property type="component" value="Unassembled WGS sequence"/>
</dbReference>
<evidence type="ECO:0000313" key="1">
    <source>
        <dbReference type="EMBL" id="CAF4312097.1"/>
    </source>
</evidence>
<dbReference type="AlphaFoldDB" id="A0A820IPD9"/>
<dbReference type="Gene3D" id="3.30.590.50">
    <property type="match status" value="1"/>
</dbReference>
<reference evidence="1" key="1">
    <citation type="submission" date="2021-02" db="EMBL/GenBank/DDBJ databases">
        <authorList>
            <person name="Nowell W R."/>
        </authorList>
    </citation>
    <scope>NUCLEOTIDE SEQUENCE</scope>
</reference>